<sequence length="152" mass="16397">MAIGDAENACAARFQVGSEDYWKCVQDQHCGANPGILCQGRVLVERVVNPNPVGNQLGLKGLKPETLELARQLAAELQQPGARVSATRTLQLAEALQEAGYPELALQGMEIAKQVETGRAQPRVQIVTRLNDLQAISRTALADRAVGRNLTQ</sequence>
<name>A0A0P9D6Y4_9CHLR</name>
<comment type="caution">
    <text evidence="1">The sequence shown here is derived from an EMBL/GenBank/DDBJ whole genome shotgun (WGS) entry which is preliminary data.</text>
</comment>
<keyword evidence="2" id="KW-1185">Reference proteome</keyword>
<dbReference type="AlphaFoldDB" id="A0A0P9D6Y4"/>
<gene>
    <name evidence="1" type="ORF">SE17_23770</name>
</gene>
<reference evidence="1 2" key="1">
    <citation type="submission" date="2015-09" db="EMBL/GenBank/DDBJ databases">
        <title>Draft genome sequence of Kouleothrix aurantiaca JCM 19913.</title>
        <authorList>
            <person name="Hemp J."/>
        </authorList>
    </citation>
    <scope>NUCLEOTIDE SEQUENCE [LARGE SCALE GENOMIC DNA]</scope>
    <source>
        <strain evidence="1 2">COM-B</strain>
    </source>
</reference>
<evidence type="ECO:0000313" key="2">
    <source>
        <dbReference type="Proteomes" id="UP000050509"/>
    </source>
</evidence>
<proteinExistence type="predicted"/>
<dbReference type="Proteomes" id="UP000050509">
    <property type="component" value="Unassembled WGS sequence"/>
</dbReference>
<evidence type="ECO:0000313" key="1">
    <source>
        <dbReference type="EMBL" id="KPV50990.1"/>
    </source>
</evidence>
<dbReference type="EMBL" id="LJCR01001124">
    <property type="protein sequence ID" value="KPV50990.1"/>
    <property type="molecule type" value="Genomic_DNA"/>
</dbReference>
<organism evidence="1 2">
    <name type="scientific">Kouleothrix aurantiaca</name>
    <dbReference type="NCBI Taxonomy" id="186479"/>
    <lineage>
        <taxon>Bacteria</taxon>
        <taxon>Bacillati</taxon>
        <taxon>Chloroflexota</taxon>
        <taxon>Chloroflexia</taxon>
        <taxon>Chloroflexales</taxon>
        <taxon>Roseiflexineae</taxon>
        <taxon>Roseiflexaceae</taxon>
        <taxon>Kouleothrix</taxon>
    </lineage>
</organism>
<protein>
    <submittedName>
        <fullName evidence="1">Uncharacterized protein</fullName>
    </submittedName>
</protein>
<accession>A0A0P9D6Y4</accession>